<accession>A0AAN6BP40</accession>
<proteinExistence type="inferred from homology"/>
<dbReference type="GO" id="GO:0043041">
    <property type="term" value="P:amino acid activation for nonribosomal peptide biosynthetic process"/>
    <property type="evidence" value="ECO:0007669"/>
    <property type="project" value="TreeGrafter"/>
</dbReference>
<dbReference type="InterPro" id="IPR010071">
    <property type="entry name" value="AA_adenyl_dom"/>
</dbReference>
<dbReference type="Gene3D" id="3.40.50.12780">
    <property type="entry name" value="N-terminal domain of ligase-like"/>
    <property type="match status" value="3"/>
</dbReference>
<evidence type="ECO:0000256" key="3">
    <source>
        <dbReference type="ARBA" id="ARBA00022598"/>
    </source>
</evidence>
<dbReference type="CDD" id="cd19545">
    <property type="entry name" value="FUM14_C_NRPS-like"/>
    <property type="match status" value="1"/>
</dbReference>
<dbReference type="FunFam" id="3.30.300.30:FF:000015">
    <property type="entry name" value="Nonribosomal peptide synthase SidD"/>
    <property type="match status" value="3"/>
</dbReference>
<dbReference type="GO" id="GO:0044550">
    <property type="term" value="P:secondary metabolite biosynthetic process"/>
    <property type="evidence" value="ECO:0007669"/>
    <property type="project" value="TreeGrafter"/>
</dbReference>
<dbReference type="GO" id="GO:0016874">
    <property type="term" value="F:ligase activity"/>
    <property type="evidence" value="ECO:0007669"/>
    <property type="project" value="UniProtKB-KW"/>
</dbReference>
<dbReference type="Proteomes" id="UP000649114">
    <property type="component" value="Unassembled WGS sequence"/>
</dbReference>
<dbReference type="CDD" id="cd19542">
    <property type="entry name" value="CT_NRPS-like"/>
    <property type="match status" value="2"/>
</dbReference>
<dbReference type="Gene3D" id="3.30.559.30">
    <property type="entry name" value="Nonribosomal peptide synthetase, condensation domain"/>
    <property type="match status" value="4"/>
</dbReference>
<protein>
    <recommendedName>
        <fullName evidence="6">Carrier domain-containing protein</fullName>
    </recommendedName>
</protein>
<comment type="similarity">
    <text evidence="5">Belongs to the NRP synthetase family.</text>
</comment>
<evidence type="ECO:0000256" key="2">
    <source>
        <dbReference type="ARBA" id="ARBA00022553"/>
    </source>
</evidence>
<dbReference type="FunFam" id="3.40.50.12780:FF:000014">
    <property type="entry name" value="Nonribosomal peptide synthetase 1"/>
    <property type="match status" value="2"/>
</dbReference>
<dbReference type="InterPro" id="IPR036736">
    <property type="entry name" value="ACP-like_sf"/>
</dbReference>
<dbReference type="SUPFAM" id="SSF56801">
    <property type="entry name" value="Acetyl-CoA synthetase-like"/>
    <property type="match status" value="3"/>
</dbReference>
<keyword evidence="3" id="KW-0436">Ligase</keyword>
<evidence type="ECO:0000259" key="6">
    <source>
        <dbReference type="PROSITE" id="PS50075"/>
    </source>
</evidence>
<keyword evidence="2" id="KW-0597">Phosphoprotein</keyword>
<dbReference type="SUPFAM" id="SSF52777">
    <property type="entry name" value="CoA-dependent acyltransferases"/>
    <property type="match status" value="8"/>
</dbReference>
<feature type="domain" description="Carrier" evidence="6">
    <location>
        <begin position="576"/>
        <end position="652"/>
    </location>
</feature>
<keyword evidence="4" id="KW-0677">Repeat</keyword>
<dbReference type="GO" id="GO:0005737">
    <property type="term" value="C:cytoplasm"/>
    <property type="evidence" value="ECO:0007669"/>
    <property type="project" value="TreeGrafter"/>
</dbReference>
<sequence length="3704" mass="410924">MYSISQNRELQISQLPLVNRSQLGQILEWQGPFESVSPTQSVYQIIYENSNLRQEHIALDAWDGSLTYHQLIVYTSVLCLRLQALGVKPGTMIAACFRKSAWAVVAMLAINKAGACFVPLDPSHPASRLRRIVMQSECSIILTSERDEELLKGTVPSIVVVSKSAIPVSDYSAKMSSSAMFELDCPAYCLFTSGSTGEPKGCIVNHGAFASIADHCIAISVNASSRVLQFASYSFGISLIEIWCTLIAGGTVCVPAEEDRDSRLSDVINVFKVNYALLTPTVLDSLTPESVPTVKSLLVAGEPLKESQVGRWAQAVNLYQGYGLTEWAGLFSISPKVQSCGDLGCIGCPIAGRCWLLDQFSPNKLAGIGTVAELAIEGPSLAQAYINDPARTSTSFLESPQWMPNIYEEGHNKKVIYRTGDLVYYDSQGNLRYVCRKDSQVKIRGQRVELRAIETQIGQNAVVEDIRPVDDTDQSVLVAFVPVTSLSVRCLDIHEQAGNVSIARVDEAFKRSAALTKKRLEAQLPNYMVPRIFIPVLTMPLTISGKVDRLKLRTSVSGLSRRQILELAGLRHGVIMPSTEQEQTVHRLVVDLLNLRADEVGMEQDFISLGGDSVMAMRLVGKARHEGLHFTVQDVFKMPVLRDLALVAKVTDREDPRPDIKPFSLLEPTSREATVALAAQVCRVTQEQVEDVYPCTPLQEGMMILGAQQKGKYIARFVYRLEPTVDLVRLRTAWDQTVIANPILRTRIIETDGKGMRQVVVREKIALTNVAEAQPVPTSFGDRLINANLIEAKDGHSDSFMILTMHHAICDRWSVQQLMCQLESAHKGVAPSPNSFSRFIQHIQDMDTTAAEAYWKSQFSSLEAEAFPKLPSKDYRPNATESMTQRIDPPYGTLTGFTMSTILRLALAIVIAHYSGSPDVVFGATVTGRAAPVHAVETLTAPTVATIPVRVKLDPSRKITDALNMIQTQTSEMTAFEQTGLQAICKCSPEADTACRFQTHLIVQPSWDATTHTLFAPVTEGATTAGGFTAYALVLLCNLMDNSSVDVTAEFDTGVLSTNEMTWILKHFQHVVLHLLTNPEQKISHVPTMSDFEVDQLRQWNRTLPSTISSCVHEIIRQRCVDNPSSSAICAWDGDFTFDELDLWSARLSAFLVHRGVGPDVFVPILFQKSRWAIVAMLGVMKAGGAFVMLDPIQPRQRLMAICKQINGPVLISHMENEHLAAMLHPKTVILNENIINMLSTNQQSVPEASARPDAALYAVFTSGTTGTPKGVVIEHRSYCSGAMAHIEACGMSSQTRMLQFASYSFDTSSMEILSTLMAGGCVCVPSEHGRKNDLANEAARLKITHAILTPSLARPLLSTSTFAATTIIVVGEPMTRSDVSQWTRHYRLMNGYGPSECSVNATLQPNSGTGPDIDPANIGFPTGAVCWIAHPENHNILRPIGAVGELLIEGPIVGRGYLNDPDRTGASFVSAPPWLRDICPRDGGTRLYKTGDLVKYAKDGSIVYVGRNDTQVKLRGQRIELGEVEDHIRRSIRGIVDVVVEKVQPSAPTDRPCLVAFVITQQQTPDNNDEAVDLFVKPSDSFAALAAACHTKLLASVPEYMVPEIFIPLSSTPRTVSGKTDRRHLRSKASQLSFAELSAFRSPRPEKQMPIGQAEHVLQAVWSQVLNRPLQDVGRNDSFYQLGGDSISAMQVVALASSKNLFTSVEDILRFKTIADIVDQGRRHTRPDIRTGHTFGVPFDLAPIQQLFFERQSKVAHRFNQEFLVCVTRRVSLDQLRQGLQTIISRHPMLCSVFLRQSNGQWQQMLRHMNDSNSPCVHHSVVRRDAFDAALTATRRSLNIESGPVFAAHLVDVPDDESQYLFLVAHHLVIDLVSWRIIFADLESTLKEGPLCTPPSVSFQTWCSLQDQFCRESLPPAQALPKALPQNHYTDPKILWGLSGRANTFGDVATERFTVDWDVSQQLLGGANQAFNTRPVEIFNTIVLYSFAGVFQDRPPPLLFSEGHGREPWDRSIDLAQTVGWFTTLWPVIVDMQKGEGFIQILRLVKDAYRQIPKNGWAYFASRYLHPEGRQSLHTPYSAEIIFNYTGEYQQFEQANSLFQSDIYTIQGALDAADDVERLALFDVTVSVSHGCLQFHFIYNRHMLHQKAIQHWIQACKLNATAACRSLCGRPCRPTVCDFPLMSLSYHQLDEFIDNTLQSIGFTWDDVEDCYPCSPAQQGMLVAQAKDAGSYMVQVTWKIESMDGQEMDLLRLKRSWEEVVKRHAVLRTILVDGISGDSYLDQVVLKATSPKLLPNRSARSGQTKGELLYTMTFSDNEGDGCVCQLEVNHAIIDAASLDILKRDLISLACDECLPGWQRPLYSDFLRYLHSQPSKPAHQYWKAYLHGVQPCHFPSLVADHPGPTALRHLSKRLPNGPQIHEFCKKSEITIWNIVCLAWTLVLRCYTYAEQVCFGVVKSSRDLPISNVEHIVGPILNMLPFYLSLDGTEVAEQVLQTIKQDYLASLQYQTVPLSDIHQLAQTSQQPLFNTAVTVQRAHGWDDKSNSRMRIETVSKNETTEYDLLLSVDYTDDTIDVQLRYKTGTLFEPHARSVLATFEEALSSVVLNSKLGINQINLVGCEDQALIRSRNSSLPATVESCIHDMIDLQCSKRPHATAVCAWDGDFTFHEIKTLSSRLGSYLTMKGVCPEAIVPICLEKSRWTVVAMLGVLKAGGVFVLLDPSHPYARLRTLCERVRAKVILSSQEKVELSRKLCDDVVIVSTDGSSFWPDTLMTNSARPAAQPSNAAYIIFTSGSTGTPKAVVIEHRAFCTGALSQIAALHLNEATRFAQFSSFAFDICILEHFATLMAGGCVCVLSETQRQDRLGEHLQSLHATHALLVPSVARLLSPTENSLSTLILGGECMSQTDVSTWADRVRLLNIYGPAECSVISTVQASVRRGSDPRNIGHPCGCVCWIVDSYDVNKLMPNGTVGELLIEGPIVARGYLGDIERTAEAFVRPPAWFGDRRKPSSFYRTGDLARFNVDGSLTFLGRRDMQVKLRGQRIELEEVEAHVRWALDGAVDVVAEVAVPEGVHRNPVLVAFVLFLSNDATTPAEGVVLTAPSTAFYTKVAAAKTKLQQSVPSMLVPSIFVPILCLPRTASGKIDRKSLRQTFEAFSPDDLAKFRTHPSAGPQNPPSTEVEHKLRQIWAETLALSPYSIGLSDNLFHLGGDSIDAMKVAALSRTAGIPVSVASIFAAPTLEDLAKKAASTTLTETIVPRSSFSMVRSAVRNYFTARLATHELSARDPVISDVLPATEVQRFFIERRTLHYYNFAFCGDLDSGKLRRACEVMMARYAILRTLFMAYEGDLFQVILNTLDAPFGHHHHEGNDLRAFAQQLWADDRSQFNILTGPAIRFILVSGSGQNHIFSIRISHAQWDGVSFPCLVHDLMAAYNGISLRPTSDFADYQYYRAAHSGANAFAFWERYLRDGAITSPFELRNPVDCLPGEEFTTRWHVEAIARPRLPPGITMATLVKAACAWYIACLTSQDDIIIGQTVNARSLPMDHIDVVLGPCLNFIPFRVAFHPQWTILDLLKSVRAQYTETLGHEFVEFRDIVRNATNWSENTQFGVIVQHQNIQLRHDMDLGGIQAEYSLFPQFDPRDEVFIFTEPYHNRLEVQVCSSTRILSPERGRSIAQGISATIERFSRSSEMLVSDLKTMEGLSQM</sequence>
<dbReference type="SMART" id="SM00823">
    <property type="entry name" value="PKS_PP"/>
    <property type="match status" value="3"/>
</dbReference>
<dbReference type="FunFam" id="1.10.1200.10:FF:000005">
    <property type="entry name" value="Nonribosomal peptide synthetase 1"/>
    <property type="match status" value="1"/>
</dbReference>
<organism evidence="7 8">
    <name type="scientific">Aspergillus lentulus</name>
    <dbReference type="NCBI Taxonomy" id="293939"/>
    <lineage>
        <taxon>Eukaryota</taxon>
        <taxon>Fungi</taxon>
        <taxon>Dikarya</taxon>
        <taxon>Ascomycota</taxon>
        <taxon>Pezizomycotina</taxon>
        <taxon>Eurotiomycetes</taxon>
        <taxon>Eurotiomycetidae</taxon>
        <taxon>Eurotiales</taxon>
        <taxon>Aspergillaceae</taxon>
        <taxon>Aspergillus</taxon>
        <taxon>Aspergillus subgen. Fumigati</taxon>
    </lineage>
</organism>
<dbReference type="Gene3D" id="3.30.559.10">
    <property type="entry name" value="Chloramphenicol acetyltransferase-like domain"/>
    <property type="match status" value="4"/>
</dbReference>
<dbReference type="Gene3D" id="3.30.300.30">
    <property type="match status" value="3"/>
</dbReference>
<reference evidence="7" key="1">
    <citation type="journal article" date="2020" name="bioRxiv">
        <title>Genomic and phenotypic heterogeneity of clinical isolates of the human pathogens Aspergillus fumigatus, Aspergillus lentulus and Aspergillus fumigatiaffinis.</title>
        <authorList>
            <person name="dos Santos R.A.C."/>
            <person name="Steenwyk J.L."/>
            <person name="Rivero-Menendez O."/>
            <person name="Mead M.E."/>
            <person name="Silva L.P."/>
            <person name="Bastos R.W."/>
            <person name="Alastruey-Izquierdo A."/>
            <person name="Goldman G.H."/>
            <person name="Rokas A."/>
        </authorList>
    </citation>
    <scope>NUCLEOTIDE SEQUENCE</scope>
    <source>
        <strain evidence="7">CNM-CM8927</strain>
    </source>
</reference>
<evidence type="ECO:0000256" key="4">
    <source>
        <dbReference type="ARBA" id="ARBA00022737"/>
    </source>
</evidence>
<dbReference type="InterPro" id="IPR006162">
    <property type="entry name" value="Ppantetheine_attach_site"/>
</dbReference>
<dbReference type="Pfam" id="PF00668">
    <property type="entry name" value="Condensation"/>
    <property type="match status" value="5"/>
</dbReference>
<dbReference type="InterPro" id="IPR001242">
    <property type="entry name" value="Condensation_dom"/>
</dbReference>
<dbReference type="SUPFAM" id="SSF47336">
    <property type="entry name" value="ACP-like"/>
    <property type="match status" value="3"/>
</dbReference>
<dbReference type="NCBIfam" id="TIGR01733">
    <property type="entry name" value="AA-adenyl-dom"/>
    <property type="match status" value="2"/>
</dbReference>
<dbReference type="InterPro" id="IPR042099">
    <property type="entry name" value="ANL_N_sf"/>
</dbReference>
<dbReference type="PROSITE" id="PS00455">
    <property type="entry name" value="AMP_BINDING"/>
    <property type="match status" value="1"/>
</dbReference>
<dbReference type="InterPro" id="IPR023213">
    <property type="entry name" value="CAT-like_dom_sf"/>
</dbReference>
<gene>
    <name evidence="7" type="ORF">CNMCM8927_007265</name>
</gene>
<dbReference type="Gene3D" id="1.10.1200.10">
    <property type="entry name" value="ACP-like"/>
    <property type="match status" value="3"/>
</dbReference>
<comment type="caution">
    <text evidence="7">The sequence shown here is derived from an EMBL/GenBank/DDBJ whole genome shotgun (WGS) entry which is preliminary data.</text>
</comment>
<dbReference type="InterPro" id="IPR000873">
    <property type="entry name" value="AMP-dep_synth/lig_dom"/>
</dbReference>
<keyword evidence="1" id="KW-0596">Phosphopantetheine</keyword>
<dbReference type="PANTHER" id="PTHR45527">
    <property type="entry name" value="NONRIBOSOMAL PEPTIDE SYNTHETASE"/>
    <property type="match status" value="1"/>
</dbReference>
<dbReference type="Pfam" id="PF00501">
    <property type="entry name" value="AMP-binding"/>
    <property type="match status" value="3"/>
</dbReference>
<dbReference type="InterPro" id="IPR020806">
    <property type="entry name" value="PKS_PP-bd"/>
</dbReference>
<dbReference type="InterPro" id="IPR045851">
    <property type="entry name" value="AMP-bd_C_sf"/>
</dbReference>
<evidence type="ECO:0000256" key="1">
    <source>
        <dbReference type="ARBA" id="ARBA00022450"/>
    </source>
</evidence>
<dbReference type="PANTHER" id="PTHR45527:SF12">
    <property type="entry name" value="NONRIBOSOMAL PEPTIDE SYNTHETASE IVOA"/>
    <property type="match status" value="1"/>
</dbReference>
<dbReference type="FunFam" id="3.30.559.10:FF:000016">
    <property type="entry name" value="Nonribosomal peptide synthase Pes1"/>
    <property type="match status" value="1"/>
</dbReference>
<dbReference type="CDD" id="cd05918">
    <property type="entry name" value="A_NRPS_SidN3_like"/>
    <property type="match status" value="3"/>
</dbReference>
<evidence type="ECO:0000313" key="8">
    <source>
        <dbReference type="Proteomes" id="UP000649114"/>
    </source>
</evidence>
<evidence type="ECO:0000313" key="7">
    <source>
        <dbReference type="EMBL" id="KAF4204532.1"/>
    </source>
</evidence>
<dbReference type="EMBL" id="JAAAPU010000057">
    <property type="protein sequence ID" value="KAF4204532.1"/>
    <property type="molecule type" value="Genomic_DNA"/>
</dbReference>
<reference evidence="7" key="2">
    <citation type="submission" date="2020-04" db="EMBL/GenBank/DDBJ databases">
        <authorList>
            <person name="Santos R.A.C."/>
            <person name="Steenwyk J.L."/>
            <person name="Rivero-Menendez O."/>
            <person name="Mead M.E."/>
            <person name="Silva L.P."/>
            <person name="Bastos R.W."/>
            <person name="Alastruey-Izquierdo A."/>
            <person name="Goldman G.H."/>
            <person name="Rokas A."/>
        </authorList>
    </citation>
    <scope>NUCLEOTIDE SEQUENCE</scope>
    <source>
        <strain evidence="7">CNM-CM8927</strain>
    </source>
</reference>
<evidence type="ECO:0000256" key="5">
    <source>
        <dbReference type="ARBA" id="ARBA00029454"/>
    </source>
</evidence>
<feature type="domain" description="Carrier" evidence="6">
    <location>
        <begin position="3174"/>
        <end position="3250"/>
    </location>
</feature>
<dbReference type="InterPro" id="IPR009081">
    <property type="entry name" value="PP-bd_ACP"/>
</dbReference>
<dbReference type="NCBIfam" id="NF003417">
    <property type="entry name" value="PRK04813.1"/>
    <property type="match status" value="3"/>
</dbReference>
<dbReference type="InterPro" id="IPR020845">
    <property type="entry name" value="AMP-binding_CS"/>
</dbReference>
<dbReference type="CDD" id="cd19534">
    <property type="entry name" value="E_NRPS"/>
    <property type="match status" value="1"/>
</dbReference>
<dbReference type="PROSITE" id="PS50075">
    <property type="entry name" value="CARRIER"/>
    <property type="match status" value="3"/>
</dbReference>
<name>A0AAN6BP40_ASPLE</name>
<feature type="domain" description="Carrier" evidence="6">
    <location>
        <begin position="1650"/>
        <end position="1726"/>
    </location>
</feature>
<dbReference type="PROSITE" id="PS00012">
    <property type="entry name" value="PHOSPHOPANTETHEINE"/>
    <property type="match status" value="2"/>
</dbReference>
<dbReference type="Pfam" id="PF00550">
    <property type="entry name" value="PP-binding"/>
    <property type="match status" value="3"/>
</dbReference>
<dbReference type="GO" id="GO:0031177">
    <property type="term" value="F:phosphopantetheine binding"/>
    <property type="evidence" value="ECO:0007669"/>
    <property type="project" value="InterPro"/>
</dbReference>
<dbReference type="FunFam" id="3.30.559.30:FF:000002">
    <property type="entry name" value="Nonribosomal peptide synthase Pes1"/>
    <property type="match status" value="1"/>
</dbReference>
<dbReference type="FunFam" id="3.30.559.30:FF:000003">
    <property type="entry name" value="Nonribosomal peptide synthase SidD"/>
    <property type="match status" value="1"/>
</dbReference>